<dbReference type="GO" id="GO:0050660">
    <property type="term" value="F:flavin adenine dinucleotide binding"/>
    <property type="evidence" value="ECO:0007669"/>
    <property type="project" value="TreeGrafter"/>
</dbReference>
<evidence type="ECO:0000256" key="2">
    <source>
        <dbReference type="ARBA" id="ARBA00001974"/>
    </source>
</evidence>
<dbReference type="Gene3D" id="1.10.630.10">
    <property type="entry name" value="Cytochrome P450"/>
    <property type="match status" value="1"/>
</dbReference>
<keyword evidence="4" id="KW-0813">Transport</keyword>
<dbReference type="Gene3D" id="2.40.30.10">
    <property type="entry name" value="Translation factors"/>
    <property type="match status" value="1"/>
</dbReference>
<evidence type="ECO:0000313" key="13">
    <source>
        <dbReference type="EMBL" id="OLP81501.1"/>
    </source>
</evidence>
<dbReference type="Pfam" id="PF00175">
    <property type="entry name" value="NAD_binding_1"/>
    <property type="match status" value="1"/>
</dbReference>
<keyword evidence="7" id="KW-0521">NADP</keyword>
<dbReference type="InterPro" id="IPR029039">
    <property type="entry name" value="Flavoprotein-like_sf"/>
</dbReference>
<reference evidence="13 14" key="1">
    <citation type="submission" date="2016-02" db="EMBL/GenBank/DDBJ databases">
        <title>Genome analysis of coral dinoflagellate symbionts highlights evolutionary adaptations to a symbiotic lifestyle.</title>
        <authorList>
            <person name="Aranda M."/>
            <person name="Li Y."/>
            <person name="Liew Y.J."/>
            <person name="Baumgarten S."/>
            <person name="Simakov O."/>
            <person name="Wilson M."/>
            <person name="Piel J."/>
            <person name="Ashoor H."/>
            <person name="Bougouffa S."/>
            <person name="Bajic V.B."/>
            <person name="Ryu T."/>
            <person name="Ravasi T."/>
            <person name="Bayer T."/>
            <person name="Micklem G."/>
            <person name="Kim H."/>
            <person name="Bhak J."/>
            <person name="Lajeunesse T.C."/>
            <person name="Voolstra C.R."/>
        </authorList>
    </citation>
    <scope>NUCLEOTIDE SEQUENCE [LARGE SCALE GENOMIC DNA]</scope>
    <source>
        <strain evidence="13 14">CCMP2467</strain>
    </source>
</reference>
<evidence type="ECO:0000256" key="10">
    <source>
        <dbReference type="SAM" id="MobiDB-lite"/>
    </source>
</evidence>
<dbReference type="GO" id="GO:0004497">
    <property type="term" value="F:monooxygenase activity"/>
    <property type="evidence" value="ECO:0007669"/>
    <property type="project" value="InterPro"/>
</dbReference>
<dbReference type="OMA" id="HSMMLDI"/>
<dbReference type="EMBL" id="LSRX01001275">
    <property type="protein sequence ID" value="OLP81501.1"/>
    <property type="molecule type" value="Genomic_DNA"/>
</dbReference>
<evidence type="ECO:0000256" key="4">
    <source>
        <dbReference type="ARBA" id="ARBA00022448"/>
    </source>
</evidence>
<dbReference type="PROSITE" id="PS51384">
    <property type="entry name" value="FAD_FR"/>
    <property type="match status" value="1"/>
</dbReference>
<dbReference type="Pfam" id="PF00667">
    <property type="entry name" value="FAD_binding_1"/>
    <property type="match status" value="1"/>
</dbReference>
<keyword evidence="14" id="KW-1185">Reference proteome</keyword>
<name>A0A1Q9CF12_SYMMI</name>
<dbReference type="InterPro" id="IPR008254">
    <property type="entry name" value="Flavodoxin/NO_synth"/>
</dbReference>
<dbReference type="GO" id="GO:0020037">
    <property type="term" value="F:heme binding"/>
    <property type="evidence" value="ECO:0007669"/>
    <property type="project" value="InterPro"/>
</dbReference>
<dbReference type="PANTHER" id="PTHR19384">
    <property type="entry name" value="NITRIC OXIDE SYNTHASE-RELATED"/>
    <property type="match status" value="1"/>
</dbReference>
<dbReference type="Gene3D" id="3.40.50.80">
    <property type="entry name" value="Nucleotide-binding domain of ferredoxin-NADP reductase (FNR) module"/>
    <property type="match status" value="1"/>
</dbReference>
<keyword evidence="8" id="KW-0560">Oxidoreductase</keyword>
<dbReference type="SUPFAM" id="SSF52343">
    <property type="entry name" value="Ferredoxin reductase-like, C-terminal NADP-linked domain"/>
    <property type="match status" value="1"/>
</dbReference>
<accession>A0A1Q9CF12</accession>
<dbReference type="InterPro" id="IPR003097">
    <property type="entry name" value="CysJ-like_FAD-binding"/>
</dbReference>
<dbReference type="SUPFAM" id="SSF48264">
    <property type="entry name" value="Cytochrome P450"/>
    <property type="match status" value="1"/>
</dbReference>
<evidence type="ECO:0000259" key="12">
    <source>
        <dbReference type="PROSITE" id="PS51384"/>
    </source>
</evidence>
<proteinExistence type="inferred from homology"/>
<feature type="region of interest" description="Disordered" evidence="10">
    <location>
        <begin position="1"/>
        <end position="20"/>
    </location>
</feature>
<dbReference type="InterPro" id="IPR001709">
    <property type="entry name" value="Flavoprot_Pyr_Nucl_cyt_Rdtase"/>
</dbReference>
<feature type="domain" description="FAD-binding FR-type" evidence="12">
    <location>
        <begin position="883"/>
        <end position="1134"/>
    </location>
</feature>
<dbReference type="EC" id="1.6.2.4" evidence="9"/>
<keyword evidence="5" id="KW-0285">Flavoprotein</keyword>
<dbReference type="AlphaFoldDB" id="A0A1Q9CF12"/>
<dbReference type="InterPro" id="IPR036396">
    <property type="entry name" value="Cyt_P450_sf"/>
</dbReference>
<dbReference type="GO" id="GO:0005506">
    <property type="term" value="F:iron ion binding"/>
    <property type="evidence" value="ECO:0007669"/>
    <property type="project" value="InterPro"/>
</dbReference>
<dbReference type="InterPro" id="IPR017938">
    <property type="entry name" value="Riboflavin_synthase-like_b-brl"/>
</dbReference>
<evidence type="ECO:0000256" key="7">
    <source>
        <dbReference type="ARBA" id="ARBA00022857"/>
    </source>
</evidence>
<evidence type="ECO:0000256" key="8">
    <source>
        <dbReference type="ARBA" id="ARBA00023002"/>
    </source>
</evidence>
<dbReference type="GO" id="GO:0005829">
    <property type="term" value="C:cytosol"/>
    <property type="evidence" value="ECO:0007669"/>
    <property type="project" value="TreeGrafter"/>
</dbReference>
<dbReference type="GO" id="GO:0003958">
    <property type="term" value="F:NADPH-hemoprotein reductase activity"/>
    <property type="evidence" value="ECO:0007669"/>
    <property type="project" value="UniProtKB-EC"/>
</dbReference>
<comment type="similarity">
    <text evidence="3">In the N-terminal section; belongs to the cytochrome P450 family.</text>
</comment>
<dbReference type="PROSITE" id="PS50902">
    <property type="entry name" value="FLAVODOXIN_LIKE"/>
    <property type="match status" value="1"/>
</dbReference>
<evidence type="ECO:0000256" key="1">
    <source>
        <dbReference type="ARBA" id="ARBA00001917"/>
    </source>
</evidence>
<dbReference type="Proteomes" id="UP000186817">
    <property type="component" value="Unassembled WGS sequence"/>
</dbReference>
<evidence type="ECO:0000259" key="11">
    <source>
        <dbReference type="PROSITE" id="PS50902"/>
    </source>
</evidence>
<dbReference type="Gene3D" id="3.40.50.360">
    <property type="match status" value="1"/>
</dbReference>
<evidence type="ECO:0000256" key="6">
    <source>
        <dbReference type="ARBA" id="ARBA00022827"/>
    </source>
</evidence>
<dbReference type="PANTHER" id="PTHR19384:SF17">
    <property type="entry name" value="NADPH--CYTOCHROME P450 REDUCTASE"/>
    <property type="match status" value="1"/>
</dbReference>
<dbReference type="Pfam" id="PF00258">
    <property type="entry name" value="Flavodoxin_1"/>
    <property type="match status" value="1"/>
</dbReference>
<comment type="caution">
    <text evidence="13">The sequence shown here is derived from an EMBL/GenBank/DDBJ whole genome shotgun (WGS) entry which is preliminary data.</text>
</comment>
<comment type="cofactor">
    <cofactor evidence="1">
        <name>FMN</name>
        <dbReference type="ChEBI" id="CHEBI:58210"/>
    </cofactor>
</comment>
<dbReference type="Pfam" id="PF00067">
    <property type="entry name" value="p450"/>
    <property type="match status" value="1"/>
</dbReference>
<dbReference type="InterPro" id="IPR001433">
    <property type="entry name" value="OxRdtase_FAD/NAD-bd"/>
</dbReference>
<protein>
    <recommendedName>
        <fullName evidence="9">NADPH--hemoprotein reductase</fullName>
        <ecNumber evidence="9">1.6.2.4</ecNumber>
    </recommendedName>
</protein>
<feature type="domain" description="Flavodoxin-like" evidence="11">
    <location>
        <begin position="683"/>
        <end position="834"/>
    </location>
</feature>
<evidence type="ECO:0000256" key="5">
    <source>
        <dbReference type="ARBA" id="ARBA00022630"/>
    </source>
</evidence>
<evidence type="ECO:0000313" key="14">
    <source>
        <dbReference type="Proteomes" id="UP000186817"/>
    </source>
</evidence>
<evidence type="ECO:0000256" key="9">
    <source>
        <dbReference type="ARBA" id="ARBA00023797"/>
    </source>
</evidence>
<organism evidence="13 14">
    <name type="scientific">Symbiodinium microadriaticum</name>
    <name type="common">Dinoflagellate</name>
    <name type="synonym">Zooxanthella microadriatica</name>
    <dbReference type="NCBI Taxonomy" id="2951"/>
    <lineage>
        <taxon>Eukaryota</taxon>
        <taxon>Sar</taxon>
        <taxon>Alveolata</taxon>
        <taxon>Dinophyceae</taxon>
        <taxon>Suessiales</taxon>
        <taxon>Symbiodiniaceae</taxon>
        <taxon>Symbiodinium</taxon>
    </lineage>
</organism>
<dbReference type="PROSITE" id="PS00086">
    <property type="entry name" value="CYTOCHROME_P450"/>
    <property type="match status" value="1"/>
</dbReference>
<dbReference type="GO" id="GO:0016705">
    <property type="term" value="F:oxidoreductase activity, acting on paired donors, with incorporation or reduction of molecular oxygen"/>
    <property type="evidence" value="ECO:0007669"/>
    <property type="project" value="InterPro"/>
</dbReference>
<dbReference type="OrthoDB" id="1470350at2759"/>
<dbReference type="SUPFAM" id="SSF52218">
    <property type="entry name" value="Flavoproteins"/>
    <property type="match status" value="1"/>
</dbReference>
<evidence type="ECO:0000256" key="3">
    <source>
        <dbReference type="ARBA" id="ARBA00010018"/>
    </source>
</evidence>
<keyword evidence="6" id="KW-0274">FAD</keyword>
<comment type="cofactor">
    <cofactor evidence="2">
        <name>FAD</name>
        <dbReference type="ChEBI" id="CHEBI:57692"/>
    </cofactor>
</comment>
<dbReference type="GO" id="GO:0010181">
    <property type="term" value="F:FMN binding"/>
    <property type="evidence" value="ECO:0007669"/>
    <property type="project" value="InterPro"/>
</dbReference>
<dbReference type="InterPro" id="IPR039261">
    <property type="entry name" value="FNR_nucleotide-bd"/>
</dbReference>
<dbReference type="InterPro" id="IPR023173">
    <property type="entry name" value="NADPH_Cyt_P450_Rdtase_alpha"/>
</dbReference>
<dbReference type="PRINTS" id="PR00371">
    <property type="entry name" value="FPNCR"/>
</dbReference>
<dbReference type="InterPro" id="IPR017972">
    <property type="entry name" value="Cyt_P450_CS"/>
</dbReference>
<dbReference type="Gene3D" id="1.20.990.10">
    <property type="entry name" value="NADPH-cytochrome p450 Reductase, Chain A, domain 3"/>
    <property type="match status" value="1"/>
</dbReference>
<dbReference type="InterPro" id="IPR001128">
    <property type="entry name" value="Cyt_P450"/>
</dbReference>
<gene>
    <name evidence="13" type="primary">cypD</name>
    <name evidence="13" type="ORF">AK812_SmicGene37958</name>
</gene>
<sequence length="1273" mass="139376">MQDLIAGTAPTAPRAEPAAGYGCGRLRGERGGIRASTANTVVLGIIDQLDGKAGTMVLRMDEEMSLAKLLARAAECTGNATRRLFAEDGQEILSIQDVRNAHAKTLASDSKKAKPSSENPAMSIDLELVSTDGSNFKWKWGSNHAHYQFGDLLIRPLWRTLAGSRAARSVVHPPQPTALPTTGNLKDCLPDLWIQCFPLVEKYGPLVKLRIFDDVVYVVADPEIVDIVNQIPDKRLPREVFGCPALAGQGVFIADGQRWEFARQTFQAQLTPEAIDKLVPIFAMRGKKLKEKISTTTETVDIFNWIERTTMDTICDVGFGHDLQCMESEDMPELLPLFEEVLEVSISTSLYGAFDVLGTQRRWFKSQLDKLTGMLDEIIEACREGKSTGSSNSLLHALIGAKCPLTGRSFTQSELQDQLLTMLVAGHKTTTLLLTWALYHIGRSPQVEKKLYAELRQVFQGDDREPTGEDLRRLKYLDMVVRETLRLSAPVQVAQRGLTQPVECGKYTLLPGGHSGRGNSWVAIHIMGISQSKKYWGDNSKDFIPERFEPAKMRDFHPFQFIPFGGGRRLCIGNLFAITQAKTVICILLRKFYVRCSLDKPVKIDPKDIATPLPANRGGGVWMNFTSREHDEPAAADLAAGVGSLYEDAFDAAAAAAAAPGESFLGRRSRLMSVSSGGPRPALLVLWGGEFGTTLSAAQDLVAAAKQREFPVELKALDEVRPAELLAGEIKSETGEVPIVLVLVATYNGHPPPNAAKFLKELAEVPAAEEGSKDLSFAVLGVGNSNWVSTFVKSARDVEKLMIRAGANRLLPLEAADKNDVFERQLRAWRKVVFAQFASSPEELVKESEGQSHVEALPELLSLETCPGGSAATTLQANFTERLGYATCSVSINEELCIQSDASSPSVRQIVIERPDGCSYACGDHLEVRPRNAEARVLRCCQHLGVQSDALVIVTGVKDEELPSGRPIAIGEILSYYVDLSALPSQETLASLLPHVANASEAAKMKLLTLTQEDSEYDRWSKSHLSILDVFEEYASLKVTLSRFVEVAPKMQSRLYSIASSPMSRGKNVELCCRVATYTASPNGQESLREGLCSSMLAAATSVICKIKEAPHMRLPPDPTKPIACVCGGTGVAPFLGFLQEREACRKKGIQTGLVHLYFGCRNDSDFLHKSLLQRWHEEGLCSLKLSLSRPTDGSSKEYVYHALRRNSAEILRLLDDGDASGYFYICGSASTLAKDVTNVLVDMLSDKGDASTGFTKLTDLQEKGRVIFDVWG</sequence>
<dbReference type="SUPFAM" id="SSF63380">
    <property type="entry name" value="Riboflavin synthase domain-like"/>
    <property type="match status" value="1"/>
</dbReference>
<dbReference type="InterPro" id="IPR017927">
    <property type="entry name" value="FAD-bd_FR_type"/>
</dbReference>